<keyword evidence="1" id="KW-1133">Transmembrane helix</keyword>
<evidence type="ECO:0000313" key="4">
    <source>
        <dbReference type="Proteomes" id="UP001589747"/>
    </source>
</evidence>
<name>A0ABV5KTY9_9BACL</name>
<proteinExistence type="predicted"/>
<accession>A0ABV5KTY9</accession>
<gene>
    <name evidence="3" type="ORF">ACFFSY_22440</name>
</gene>
<keyword evidence="4" id="KW-1185">Reference proteome</keyword>
<keyword evidence="1" id="KW-0472">Membrane</keyword>
<sequence length="273" mass="29098">MRKLAFILSGFLVLLLLLIPHQASAAAIFEHQNTVVPAGDTVDDVYVVGGDARIQGHITGIVVVINGDLHAASTAIVDGMIVVVGGKVDQAPGAVFRDDVYNLSLDSQTQNSLLIGGGLVVGLWGVQLGGTLLLVLLPSLISLIGKRRTQAFIERFSSTSWSRLLYMGVLSGLAIAAVSALLFITIIGIPVLIFIILILMVAFAAGLTVISHRVGEQLRAVAYKPDWVKVMVGSVLIAAVINIPLVGWIVLLMITLISFGACVEWWASRRKRT</sequence>
<evidence type="ECO:0000256" key="2">
    <source>
        <dbReference type="SAM" id="SignalP"/>
    </source>
</evidence>
<evidence type="ECO:0000313" key="3">
    <source>
        <dbReference type="EMBL" id="MFB9328703.1"/>
    </source>
</evidence>
<dbReference type="Proteomes" id="UP001589747">
    <property type="component" value="Unassembled WGS sequence"/>
</dbReference>
<dbReference type="EMBL" id="JBHMDO010000034">
    <property type="protein sequence ID" value="MFB9328703.1"/>
    <property type="molecule type" value="Genomic_DNA"/>
</dbReference>
<dbReference type="RefSeq" id="WP_377498259.1">
    <property type="nucleotide sequence ID" value="NZ_JBHMDO010000034.1"/>
</dbReference>
<feature type="transmembrane region" description="Helical" evidence="1">
    <location>
        <begin position="164"/>
        <end position="187"/>
    </location>
</feature>
<protein>
    <recommendedName>
        <fullName evidence="5">Polymer-forming cytoskeletal protein</fullName>
    </recommendedName>
</protein>
<keyword evidence="1" id="KW-0812">Transmembrane</keyword>
<organism evidence="3 4">
    <name type="scientific">Paenibacillus aurantiacus</name>
    <dbReference type="NCBI Taxonomy" id="1936118"/>
    <lineage>
        <taxon>Bacteria</taxon>
        <taxon>Bacillati</taxon>
        <taxon>Bacillota</taxon>
        <taxon>Bacilli</taxon>
        <taxon>Bacillales</taxon>
        <taxon>Paenibacillaceae</taxon>
        <taxon>Paenibacillus</taxon>
    </lineage>
</organism>
<evidence type="ECO:0008006" key="5">
    <source>
        <dbReference type="Google" id="ProtNLM"/>
    </source>
</evidence>
<comment type="caution">
    <text evidence="3">The sequence shown here is derived from an EMBL/GenBank/DDBJ whole genome shotgun (WGS) entry which is preliminary data.</text>
</comment>
<feature type="chain" id="PRO_5045574694" description="Polymer-forming cytoskeletal protein" evidence="2">
    <location>
        <begin position="26"/>
        <end position="273"/>
    </location>
</feature>
<reference evidence="3 4" key="1">
    <citation type="submission" date="2024-09" db="EMBL/GenBank/DDBJ databases">
        <authorList>
            <person name="Sun Q."/>
            <person name="Mori K."/>
        </authorList>
    </citation>
    <scope>NUCLEOTIDE SEQUENCE [LARGE SCALE GENOMIC DNA]</scope>
    <source>
        <strain evidence="3 4">TISTR 2452</strain>
    </source>
</reference>
<feature type="signal peptide" evidence="2">
    <location>
        <begin position="1"/>
        <end position="25"/>
    </location>
</feature>
<keyword evidence="2" id="KW-0732">Signal</keyword>
<feature type="transmembrane region" description="Helical" evidence="1">
    <location>
        <begin position="113"/>
        <end position="143"/>
    </location>
</feature>
<feature type="transmembrane region" description="Helical" evidence="1">
    <location>
        <begin position="193"/>
        <end position="215"/>
    </location>
</feature>
<evidence type="ECO:0000256" key="1">
    <source>
        <dbReference type="SAM" id="Phobius"/>
    </source>
</evidence>